<dbReference type="OrthoDB" id="3660917at2759"/>
<dbReference type="AlphaFoldDB" id="A0A9P9FUI7"/>
<dbReference type="Proteomes" id="UP000720189">
    <property type="component" value="Unassembled WGS sequence"/>
</dbReference>
<organism evidence="1 2">
    <name type="scientific">Fusarium redolens</name>
    <dbReference type="NCBI Taxonomy" id="48865"/>
    <lineage>
        <taxon>Eukaryota</taxon>
        <taxon>Fungi</taxon>
        <taxon>Dikarya</taxon>
        <taxon>Ascomycota</taxon>
        <taxon>Pezizomycotina</taxon>
        <taxon>Sordariomycetes</taxon>
        <taxon>Hypocreomycetidae</taxon>
        <taxon>Hypocreales</taxon>
        <taxon>Nectriaceae</taxon>
        <taxon>Fusarium</taxon>
        <taxon>Fusarium redolens species complex</taxon>
    </lineage>
</organism>
<proteinExistence type="predicted"/>
<protein>
    <submittedName>
        <fullName evidence="1">Uncharacterized protein</fullName>
    </submittedName>
</protein>
<evidence type="ECO:0000313" key="2">
    <source>
        <dbReference type="Proteomes" id="UP000720189"/>
    </source>
</evidence>
<evidence type="ECO:0000313" key="1">
    <source>
        <dbReference type="EMBL" id="KAH7205787.1"/>
    </source>
</evidence>
<reference evidence="1" key="1">
    <citation type="journal article" date="2021" name="Nat. Commun.">
        <title>Genetic determinants of endophytism in the Arabidopsis root mycobiome.</title>
        <authorList>
            <person name="Mesny F."/>
            <person name="Miyauchi S."/>
            <person name="Thiergart T."/>
            <person name="Pickel B."/>
            <person name="Atanasova L."/>
            <person name="Karlsson M."/>
            <person name="Huettel B."/>
            <person name="Barry K.W."/>
            <person name="Haridas S."/>
            <person name="Chen C."/>
            <person name="Bauer D."/>
            <person name="Andreopoulos W."/>
            <person name="Pangilinan J."/>
            <person name="LaButti K."/>
            <person name="Riley R."/>
            <person name="Lipzen A."/>
            <person name="Clum A."/>
            <person name="Drula E."/>
            <person name="Henrissat B."/>
            <person name="Kohler A."/>
            <person name="Grigoriev I.V."/>
            <person name="Martin F.M."/>
            <person name="Hacquard S."/>
        </authorList>
    </citation>
    <scope>NUCLEOTIDE SEQUENCE</scope>
    <source>
        <strain evidence="1">MPI-CAGE-AT-0023</strain>
    </source>
</reference>
<sequence length="344" mass="38774">MPDTNLLSIIVLNNHQKASLPSINMKTGSSFLKVLFTGSFVSAKYTIEIPKDAIWVTNWDQLHKIGAQYPDTALVEKYGGNVIEVDGKIVVATDEEMTKQIDSWIKELEKNDIEVEAETETSKRRDVEIPGPYRQCSHPRCFYDVTCHSYTNCHISLWPGCCKLIRRDCLWHPNLATNGPLYIVLADKPAVSPTIFPHKRANFRRKLNTLLLQSRFWALEESGHRELSLEPVENFIKGEEFLAERAMSSVVGITRHPVKELRLTEQAYALCSKYVSETTGNNNGTWKGPKSNQGILEAELETIDTWLKDGSSIAFCRKMILSVVGFSIQEMINGAIQEASLPIS</sequence>
<dbReference type="GeneID" id="70228223"/>
<accession>A0A9P9FUI7</accession>
<dbReference type="RefSeq" id="XP_046041094.1">
    <property type="nucleotide sequence ID" value="XM_046198269.1"/>
</dbReference>
<name>A0A9P9FUI7_FUSRE</name>
<keyword evidence="2" id="KW-1185">Reference proteome</keyword>
<comment type="caution">
    <text evidence="1">The sequence shown here is derived from an EMBL/GenBank/DDBJ whole genome shotgun (WGS) entry which is preliminary data.</text>
</comment>
<gene>
    <name evidence="1" type="ORF">BKA55DRAFT_681755</name>
</gene>
<dbReference type="EMBL" id="JAGMUX010000036">
    <property type="protein sequence ID" value="KAH7205787.1"/>
    <property type="molecule type" value="Genomic_DNA"/>
</dbReference>